<feature type="non-terminal residue" evidence="6">
    <location>
        <position position="1"/>
    </location>
</feature>
<dbReference type="InterPro" id="IPR016164">
    <property type="entry name" value="FAD-linked_Oxase-like_C"/>
</dbReference>
<dbReference type="EMBL" id="AUZY01006377">
    <property type="protein sequence ID" value="EQD54594.1"/>
    <property type="molecule type" value="Genomic_DNA"/>
</dbReference>
<feature type="domain" description="FAD-binding oxidoreductase/transferase type 4 C-terminal" evidence="5">
    <location>
        <begin position="13"/>
        <end position="151"/>
    </location>
</feature>
<dbReference type="Gene3D" id="3.30.70.2740">
    <property type="match status" value="1"/>
</dbReference>
<protein>
    <submittedName>
        <fullName evidence="6">FAD linked oxidase domain protein</fullName>
    </submittedName>
</protein>
<keyword evidence="4" id="KW-0560">Oxidoreductase</keyword>
<evidence type="ECO:0000313" key="6">
    <source>
        <dbReference type="EMBL" id="EQD54594.1"/>
    </source>
</evidence>
<keyword evidence="2" id="KW-0285">Flavoprotein</keyword>
<evidence type="ECO:0000256" key="3">
    <source>
        <dbReference type="ARBA" id="ARBA00022827"/>
    </source>
</evidence>
<keyword evidence="3" id="KW-0274">FAD</keyword>
<evidence type="ECO:0000256" key="2">
    <source>
        <dbReference type="ARBA" id="ARBA00022630"/>
    </source>
</evidence>
<dbReference type="InterPro" id="IPR004113">
    <property type="entry name" value="FAD-bd_oxidored_4_C"/>
</dbReference>
<dbReference type="InterPro" id="IPR016171">
    <property type="entry name" value="Vanillyl_alc_oxidase_C-sub2"/>
</dbReference>
<dbReference type="SUPFAM" id="SSF55103">
    <property type="entry name" value="FAD-linked oxidases, C-terminal domain"/>
    <property type="match status" value="1"/>
</dbReference>
<dbReference type="Gene3D" id="1.10.45.10">
    <property type="entry name" value="Vanillyl-alcohol Oxidase, Chain A, domain 4"/>
    <property type="match status" value="1"/>
</dbReference>
<dbReference type="GO" id="GO:0016491">
    <property type="term" value="F:oxidoreductase activity"/>
    <property type="evidence" value="ECO:0007669"/>
    <property type="project" value="UniProtKB-KW"/>
</dbReference>
<dbReference type="GO" id="GO:0050660">
    <property type="term" value="F:flavin adenine dinucleotide binding"/>
    <property type="evidence" value="ECO:0007669"/>
    <property type="project" value="InterPro"/>
</dbReference>
<evidence type="ECO:0000256" key="4">
    <source>
        <dbReference type="ARBA" id="ARBA00023002"/>
    </source>
</evidence>
<evidence type="ECO:0000259" key="5">
    <source>
        <dbReference type="Pfam" id="PF02913"/>
    </source>
</evidence>
<gene>
    <name evidence="6" type="ORF">B1B_09623</name>
</gene>
<dbReference type="PANTHER" id="PTHR42934">
    <property type="entry name" value="GLYCOLATE OXIDASE SUBUNIT GLCD"/>
    <property type="match status" value="1"/>
</dbReference>
<proteinExistence type="predicted"/>
<comment type="caution">
    <text evidence="6">The sequence shown here is derived from an EMBL/GenBank/DDBJ whole genome shotgun (WGS) entry which is preliminary data.</text>
</comment>
<name>T1BMR3_9ZZZZ</name>
<dbReference type="FunFam" id="1.10.45.10:FF:000001">
    <property type="entry name" value="D-lactate dehydrogenase mitochondrial"/>
    <property type="match status" value="1"/>
</dbReference>
<dbReference type="PANTHER" id="PTHR42934:SF2">
    <property type="entry name" value="GLYCOLATE OXIDASE SUBUNIT GLCD"/>
    <property type="match status" value="1"/>
</dbReference>
<dbReference type="AlphaFoldDB" id="T1BMR3"/>
<dbReference type="InterPro" id="IPR051914">
    <property type="entry name" value="FAD-linked_OxidoTrans_Type4"/>
</dbReference>
<organism evidence="6">
    <name type="scientific">mine drainage metagenome</name>
    <dbReference type="NCBI Taxonomy" id="410659"/>
    <lineage>
        <taxon>unclassified sequences</taxon>
        <taxon>metagenomes</taxon>
        <taxon>ecological metagenomes</taxon>
    </lineage>
</organism>
<comment type="cofactor">
    <cofactor evidence="1">
        <name>FAD</name>
        <dbReference type="ChEBI" id="CHEBI:57692"/>
    </cofactor>
</comment>
<accession>T1BMR3</accession>
<reference evidence="6" key="1">
    <citation type="submission" date="2013-08" db="EMBL/GenBank/DDBJ databases">
        <authorList>
            <person name="Mendez C."/>
            <person name="Richter M."/>
            <person name="Ferrer M."/>
            <person name="Sanchez J."/>
        </authorList>
    </citation>
    <scope>NUCLEOTIDE SEQUENCE</scope>
</reference>
<reference evidence="6" key="2">
    <citation type="journal article" date="2014" name="ISME J.">
        <title>Microbial stratification in low pH oxic and suboxic macroscopic growths along an acid mine drainage.</title>
        <authorList>
            <person name="Mendez-Garcia C."/>
            <person name="Mesa V."/>
            <person name="Sprenger R.R."/>
            <person name="Richter M."/>
            <person name="Diez M.S."/>
            <person name="Solano J."/>
            <person name="Bargiela R."/>
            <person name="Golyshina O.V."/>
            <person name="Manteca A."/>
            <person name="Ramos J.L."/>
            <person name="Gallego J.R."/>
            <person name="Llorente I."/>
            <person name="Martins Dos Santos V.A."/>
            <person name="Jensen O.N."/>
            <person name="Pelaez A.I."/>
            <person name="Sanchez J."/>
            <person name="Ferrer M."/>
        </authorList>
    </citation>
    <scope>NUCLEOTIDE SEQUENCE</scope>
</reference>
<dbReference type="Pfam" id="PF02913">
    <property type="entry name" value="FAD-oxidase_C"/>
    <property type="match status" value="1"/>
</dbReference>
<sequence>GTVGVRGPIQRFADADRLWDLRGESGRVMDEVLGSRIREDVAVPPDRLDEMLVALRRIARAERVPLHTFAHLGEGSLHPNYVVDPASPRAERVRAALYRAALDLGGTISGEHGIGRLKRGYLAREVGPVAVRLLRSVRAACDPDGILNPGTLYPPPGDD</sequence>
<evidence type="ECO:0000256" key="1">
    <source>
        <dbReference type="ARBA" id="ARBA00001974"/>
    </source>
</evidence>